<dbReference type="AlphaFoldDB" id="A0A814QM56"/>
<accession>A0A814QM56</accession>
<comment type="caution">
    <text evidence="2">The sequence shown here is derived from an EMBL/GenBank/DDBJ whole genome shotgun (WGS) entry which is preliminary data.</text>
</comment>
<keyword evidence="1" id="KW-0472">Membrane</keyword>
<keyword evidence="1" id="KW-1133">Transmembrane helix</keyword>
<reference evidence="2" key="1">
    <citation type="submission" date="2021-02" db="EMBL/GenBank/DDBJ databases">
        <authorList>
            <person name="Nowell W R."/>
        </authorList>
    </citation>
    <scope>NUCLEOTIDE SEQUENCE</scope>
</reference>
<protein>
    <submittedName>
        <fullName evidence="2">Uncharacterized protein</fullName>
    </submittedName>
</protein>
<dbReference type="Proteomes" id="UP000663860">
    <property type="component" value="Unassembled WGS sequence"/>
</dbReference>
<organism evidence="2 3">
    <name type="scientific">Adineta steineri</name>
    <dbReference type="NCBI Taxonomy" id="433720"/>
    <lineage>
        <taxon>Eukaryota</taxon>
        <taxon>Metazoa</taxon>
        <taxon>Spiralia</taxon>
        <taxon>Gnathifera</taxon>
        <taxon>Rotifera</taxon>
        <taxon>Eurotatoria</taxon>
        <taxon>Bdelloidea</taxon>
        <taxon>Adinetida</taxon>
        <taxon>Adinetidae</taxon>
        <taxon>Adineta</taxon>
    </lineage>
</organism>
<gene>
    <name evidence="2" type="ORF">IZO911_LOCUS24103</name>
</gene>
<dbReference type="EMBL" id="CAJNOE010000286">
    <property type="protein sequence ID" value="CAF1120283.1"/>
    <property type="molecule type" value="Genomic_DNA"/>
</dbReference>
<feature type="transmembrane region" description="Helical" evidence="1">
    <location>
        <begin position="32"/>
        <end position="51"/>
    </location>
</feature>
<keyword evidence="1" id="KW-0812">Transmembrane</keyword>
<proteinExistence type="predicted"/>
<name>A0A814QM56_9BILA</name>
<evidence type="ECO:0000313" key="2">
    <source>
        <dbReference type="EMBL" id="CAF1120283.1"/>
    </source>
</evidence>
<evidence type="ECO:0000256" key="1">
    <source>
        <dbReference type="SAM" id="Phobius"/>
    </source>
</evidence>
<evidence type="ECO:0000313" key="3">
    <source>
        <dbReference type="Proteomes" id="UP000663860"/>
    </source>
</evidence>
<sequence length="106" mass="11837">MSTNETLKKKQSADNQIASEEYEYVTIPPDGGYGWVIAISAMYSSFALFFSSTTVPNEINMSPNETLKKKQTEDNQIASEEYEYVTIPPDGGYGWVIAISAMVFLF</sequence>